<dbReference type="RefSeq" id="WP_183631020.1">
    <property type="nucleotide sequence ID" value="NZ_BAABLE010000011.1"/>
</dbReference>
<accession>A0A840BGY1</accession>
<keyword evidence="3" id="KW-0201">Cytochrome c-type biogenesis</keyword>
<dbReference type="Gene3D" id="1.25.40.10">
    <property type="entry name" value="Tetratricopeptide repeat domain"/>
    <property type="match status" value="1"/>
</dbReference>
<dbReference type="InterPro" id="IPR051263">
    <property type="entry name" value="C-type_cytochrome_biogenesis"/>
</dbReference>
<reference evidence="7 8" key="1">
    <citation type="submission" date="2020-08" db="EMBL/GenBank/DDBJ databases">
        <title>Genomic Encyclopedia of Type Strains, Phase IV (KMG-IV): sequencing the most valuable type-strain genomes for metagenomic binning, comparative biology and taxonomic classification.</title>
        <authorList>
            <person name="Goeker M."/>
        </authorList>
    </citation>
    <scope>NUCLEOTIDE SEQUENCE [LARGE SCALE GENOMIC DNA]</scope>
    <source>
        <strain evidence="7 8">DSM 106739</strain>
    </source>
</reference>
<sequence length="415" mass="43086">MTTFIIATAALTVLVLGLLTRPFIFRRGQAAAVDMGRLNASILRDEIAALEREHASGALTAEEFAAARDDVHRRLIDDAGTATPAAARTTRPRWTVIPVVLLLPLVAGAIYAKLGTPAAVTGIAPQAAAGQPDVNKMVANLAAKLEAEPNNPKGWAMLGRSYKVMGRFNDAAAAFERIGPALEESADWLAEYADTLAMTTGGKLAGKPEAFALKALKLDPEHLLALMLAGSAAAERGDNKTAITYLQHALSKVPDESEDAGFLKNALAELRSRSGEAPLVEAPAAAPSATAKAEATTAPAAATQRSIALAIGIAPALKADAAGKTLFVIARAPGERMPLAVIKRGTEGLPATITLDDSASLNANRPLSSVPAIEIEARVSASGTPQSAPGDLFGIVQVRDANQSALAVQIDQRRQ</sequence>
<evidence type="ECO:0000313" key="7">
    <source>
        <dbReference type="EMBL" id="MBB4010928.1"/>
    </source>
</evidence>
<name>A0A840BGY1_9RHOO</name>
<organism evidence="7 8">
    <name type="scientific">Niveibacterium umoris</name>
    <dbReference type="NCBI Taxonomy" id="1193620"/>
    <lineage>
        <taxon>Bacteria</taxon>
        <taxon>Pseudomonadati</taxon>
        <taxon>Pseudomonadota</taxon>
        <taxon>Betaproteobacteria</taxon>
        <taxon>Rhodocyclales</taxon>
        <taxon>Rhodocyclaceae</taxon>
        <taxon>Niveibacterium</taxon>
    </lineage>
</organism>
<evidence type="ECO:0000256" key="2">
    <source>
        <dbReference type="ARBA" id="ARBA00022737"/>
    </source>
</evidence>
<keyword evidence="4" id="KW-0802">TPR repeat</keyword>
<protein>
    <submittedName>
        <fullName evidence="7">Cytochrome c-type biogenesis protein CcmH</fullName>
    </submittedName>
</protein>
<evidence type="ECO:0000256" key="1">
    <source>
        <dbReference type="ARBA" id="ARBA00004196"/>
    </source>
</evidence>
<dbReference type="InterPro" id="IPR056412">
    <property type="entry name" value="Ig_CycH"/>
</dbReference>
<dbReference type="EMBL" id="JACIET010000001">
    <property type="protein sequence ID" value="MBB4010928.1"/>
    <property type="molecule type" value="Genomic_DNA"/>
</dbReference>
<comment type="caution">
    <text evidence="7">The sequence shown here is derived from an EMBL/GenBank/DDBJ whole genome shotgun (WGS) entry which is preliminary data.</text>
</comment>
<comment type="subcellular location">
    <subcellularLocation>
        <location evidence="1">Cell envelope</location>
    </subcellularLocation>
</comment>
<dbReference type="PANTHER" id="PTHR47870">
    <property type="entry name" value="CYTOCHROME C-TYPE BIOGENESIS PROTEIN CCMH"/>
    <property type="match status" value="1"/>
</dbReference>
<dbReference type="InterPro" id="IPR011990">
    <property type="entry name" value="TPR-like_helical_dom_sf"/>
</dbReference>
<keyword evidence="8" id="KW-1185">Reference proteome</keyword>
<keyword evidence="2" id="KW-0677">Repeat</keyword>
<dbReference type="NCBIfam" id="TIGR03142">
    <property type="entry name" value="cytochro_ccmI"/>
    <property type="match status" value="1"/>
</dbReference>
<dbReference type="Pfam" id="PF23892">
    <property type="entry name" value="Ig_CycH"/>
    <property type="match status" value="1"/>
</dbReference>
<dbReference type="AlphaFoldDB" id="A0A840BGY1"/>
<gene>
    <name evidence="7" type="ORF">GGR36_000236</name>
</gene>
<proteinExistence type="predicted"/>
<dbReference type="InterPro" id="IPR056413">
    <property type="entry name" value="TPR_CcmH_CycH"/>
</dbReference>
<dbReference type="GO" id="GO:0017004">
    <property type="term" value="P:cytochrome complex assembly"/>
    <property type="evidence" value="ECO:0007669"/>
    <property type="project" value="UniProtKB-KW"/>
</dbReference>
<dbReference type="Pfam" id="PF23914">
    <property type="entry name" value="TPR_CcmH_CycH"/>
    <property type="match status" value="1"/>
</dbReference>
<dbReference type="PANTHER" id="PTHR47870:SF1">
    <property type="entry name" value="CYTOCHROME C-TYPE BIOGENESIS PROTEIN CCMH"/>
    <property type="match status" value="1"/>
</dbReference>
<evidence type="ECO:0000259" key="5">
    <source>
        <dbReference type="Pfam" id="PF23892"/>
    </source>
</evidence>
<dbReference type="InterPro" id="IPR017560">
    <property type="entry name" value="Cyt_c_biogenesis_CcmI"/>
</dbReference>
<dbReference type="Proteomes" id="UP000561045">
    <property type="component" value="Unassembled WGS sequence"/>
</dbReference>
<evidence type="ECO:0000313" key="8">
    <source>
        <dbReference type="Proteomes" id="UP000561045"/>
    </source>
</evidence>
<dbReference type="GO" id="GO:0030313">
    <property type="term" value="C:cell envelope"/>
    <property type="evidence" value="ECO:0007669"/>
    <property type="project" value="UniProtKB-SubCell"/>
</dbReference>
<evidence type="ECO:0000256" key="4">
    <source>
        <dbReference type="ARBA" id="ARBA00022803"/>
    </source>
</evidence>
<evidence type="ECO:0000259" key="6">
    <source>
        <dbReference type="Pfam" id="PF23914"/>
    </source>
</evidence>
<feature type="domain" description="Cytochrome c-type biogenesis protein H TPR" evidence="6">
    <location>
        <begin position="130"/>
        <end position="258"/>
    </location>
</feature>
<evidence type="ECO:0000256" key="3">
    <source>
        <dbReference type="ARBA" id="ARBA00022748"/>
    </source>
</evidence>
<feature type="domain" description="Cytochrome c-type biogenesis protein H Ig-like" evidence="5">
    <location>
        <begin position="308"/>
        <end position="411"/>
    </location>
</feature>
<dbReference type="SUPFAM" id="SSF48452">
    <property type="entry name" value="TPR-like"/>
    <property type="match status" value="1"/>
</dbReference>